<evidence type="ECO:0000313" key="3">
    <source>
        <dbReference type="EMBL" id="VUG16459.1"/>
    </source>
</evidence>
<feature type="region of interest" description="Disordered" evidence="1">
    <location>
        <begin position="1"/>
        <end position="35"/>
    </location>
</feature>
<evidence type="ECO:0000313" key="2">
    <source>
        <dbReference type="EMBL" id="KAF6008453.1"/>
    </source>
</evidence>
<protein>
    <submittedName>
        <fullName evidence="3">DEBR0S1_17326g1_1</fullName>
    </submittedName>
</protein>
<evidence type="ECO:0000256" key="1">
    <source>
        <dbReference type="SAM" id="MobiDB-lite"/>
    </source>
</evidence>
<dbReference type="Proteomes" id="UP000478008">
    <property type="component" value="Unassembled WGS sequence"/>
</dbReference>
<sequence>MDQKTTEMQSQSENILERETKKQNTSMDQQSHTQKKEIPEELKLYAHLKTYPIANSWIRIAHWVSMPRVIRPYLYQLAFSGPVKEYTIMVDNFVDEQVLGSLDNAVPQVKTLRMRDIRDFLTGPFTRTYELTRGILSNSLSTTDRMALEPARLRIHETRTNLRNRVNEMSSRTRPVVLSRVNPVVKPLNKDLAKYINQMDPKNPIDNKILEDQDNELLNTVKIMNEGLDRTRSIASTRLDQLRIIPANASKRISEVYHESQAKRGDQNNSRVIMLIASLDTVRALANDGYKFLRSGISETTGSTNTILDNDVPPEL</sequence>
<organism evidence="3 4">
    <name type="scientific">Dekkera bruxellensis</name>
    <name type="common">Brettanomyces custersii</name>
    <dbReference type="NCBI Taxonomy" id="5007"/>
    <lineage>
        <taxon>Eukaryota</taxon>
        <taxon>Fungi</taxon>
        <taxon>Dikarya</taxon>
        <taxon>Ascomycota</taxon>
        <taxon>Saccharomycotina</taxon>
        <taxon>Pichiomycetes</taxon>
        <taxon>Pichiales</taxon>
        <taxon>Pichiaceae</taxon>
        <taxon>Brettanomyces</taxon>
    </lineage>
</organism>
<dbReference type="EMBL" id="CABFWN010000001">
    <property type="protein sequence ID" value="VUG16459.1"/>
    <property type="molecule type" value="Genomic_DNA"/>
</dbReference>
<evidence type="ECO:0000313" key="4">
    <source>
        <dbReference type="Proteomes" id="UP000478008"/>
    </source>
</evidence>
<dbReference type="EMBL" id="JABCYN010000036">
    <property type="protein sequence ID" value="KAF6008453.1"/>
    <property type="molecule type" value="Genomic_DNA"/>
</dbReference>
<dbReference type="Pfam" id="PF17316">
    <property type="entry name" value="Perilipin_2"/>
    <property type="match status" value="1"/>
</dbReference>
<reference evidence="3 4" key="1">
    <citation type="submission" date="2019-07" db="EMBL/GenBank/DDBJ databases">
        <authorList>
            <person name="Friedrich A."/>
            <person name="Schacherer J."/>
        </authorList>
    </citation>
    <scope>NUCLEOTIDE SEQUENCE [LARGE SCALE GENOMIC DNA]</scope>
</reference>
<reference evidence="2 5" key="2">
    <citation type="journal article" date="2020" name="Appl. Microbiol. Biotechnol.">
        <title>Targeted gene deletion in Brettanomyces bruxellensis with an expression-free CRISPR-Cas9 system.</title>
        <authorList>
            <person name="Varela C."/>
            <person name="Bartel C."/>
            <person name="Onetto C."/>
            <person name="Borneman A."/>
        </authorList>
    </citation>
    <scope>NUCLEOTIDE SEQUENCE [LARGE SCALE GENOMIC DNA]</scope>
    <source>
        <strain evidence="2 5">AWRI1613</strain>
    </source>
</reference>
<feature type="compositionally biased region" description="Polar residues" evidence="1">
    <location>
        <begin position="1"/>
        <end position="14"/>
    </location>
</feature>
<dbReference type="AlphaFoldDB" id="A0A7D9CW57"/>
<name>A0A7D9CW57_DEKBR</name>
<gene>
    <name evidence="3" type="ORF">DEBR0S1_17326G</name>
    <name evidence="2" type="ORF">HII12_004202</name>
</gene>
<proteinExistence type="predicted"/>
<keyword evidence="4" id="KW-1185">Reference proteome</keyword>
<accession>A0A7D9CW57</accession>
<feature type="compositionally biased region" description="Polar residues" evidence="1">
    <location>
        <begin position="23"/>
        <end position="32"/>
    </location>
</feature>
<evidence type="ECO:0000313" key="5">
    <source>
        <dbReference type="Proteomes" id="UP000568158"/>
    </source>
</evidence>
<dbReference type="Proteomes" id="UP000568158">
    <property type="component" value="Unassembled WGS sequence"/>
</dbReference>